<keyword evidence="1" id="KW-0472">Membrane</keyword>
<proteinExistence type="predicted"/>
<dbReference type="Proteomes" id="UP000663305">
    <property type="component" value="Chromosome"/>
</dbReference>
<keyword evidence="1" id="KW-1133">Transmembrane helix</keyword>
<feature type="transmembrane region" description="Helical" evidence="1">
    <location>
        <begin position="21"/>
        <end position="41"/>
    </location>
</feature>
<protein>
    <submittedName>
        <fullName evidence="2">DUF1102 family</fullName>
    </submittedName>
</protein>
<evidence type="ECO:0000313" key="2">
    <source>
        <dbReference type="EMBL" id="QSG10737.1"/>
    </source>
</evidence>
<keyword evidence="1" id="KW-0812">Transmembrane</keyword>
<reference evidence="2" key="1">
    <citation type="submission" date="2020-11" db="EMBL/GenBank/DDBJ databases">
        <title>Carbohydrate-dependent, anaerobic sulfur respiration: A novel catabolism in halophilic archaea.</title>
        <authorList>
            <person name="Sorokin D.Y."/>
            <person name="Messina E."/>
            <person name="Smedile F."/>
            <person name="La Cono V."/>
            <person name="Hallsworth J.E."/>
            <person name="Yakimov M.M."/>
        </authorList>
    </citation>
    <scope>NUCLEOTIDE SEQUENCE</scope>
    <source>
        <strain evidence="2">HSR-Bgl</strain>
    </source>
</reference>
<dbReference type="EMBL" id="CP064789">
    <property type="protein sequence ID" value="QSG10737.1"/>
    <property type="molecule type" value="Genomic_DNA"/>
</dbReference>
<evidence type="ECO:0000256" key="1">
    <source>
        <dbReference type="SAM" id="Phobius"/>
    </source>
</evidence>
<gene>
    <name evidence="2" type="ORF">HSBGL_0300</name>
</gene>
<evidence type="ECO:0000313" key="3">
    <source>
        <dbReference type="Proteomes" id="UP000663305"/>
    </source>
</evidence>
<name>A0A897NDI2_9EURY</name>
<sequence>MGSVGVWINEARQTMTKRRKFLLGMGSLAAGGAAAIGSGAFTKVNANRTAQINIAGDSSALLALDDSNSANSDYVEYSTYDEAFVNIEGDNSELNENPAGINTDANTTIKDIFEVRNQGTQEAFVYVDPYSITPKTVRYPGNWDPDTNADVDWNGDGTVDSGDTDTLYFDPVMSGTPNGRRDGGSLTAVYDLPGRSGQPSFPDPVGIGNRMVGQTGDPTYNGWEWLLQPGESFEFGLVLNVPQGDDSRYEISMDLIADTEVAAEMREYY</sequence>
<dbReference type="AlphaFoldDB" id="A0A897NDI2"/>
<organism evidence="2 3">
    <name type="scientific">Halapricum desulfuricans</name>
    <dbReference type="NCBI Taxonomy" id="2841257"/>
    <lineage>
        <taxon>Archaea</taxon>
        <taxon>Methanobacteriati</taxon>
        <taxon>Methanobacteriota</taxon>
        <taxon>Stenosarchaea group</taxon>
        <taxon>Halobacteria</taxon>
        <taxon>Halobacteriales</taxon>
        <taxon>Haloarculaceae</taxon>
        <taxon>Halapricum</taxon>
    </lineage>
</organism>
<accession>A0A897NDI2</accession>